<accession>A0ABX3ZKI7</accession>
<dbReference type="Gene3D" id="2.40.50.140">
    <property type="entry name" value="Nucleic acid-binding proteins"/>
    <property type="match status" value="1"/>
</dbReference>
<name>A0ABX3ZKI7_9BACL</name>
<feature type="transmembrane region" description="Helical" evidence="1">
    <location>
        <begin position="40"/>
        <end position="60"/>
    </location>
</feature>
<proteinExistence type="predicted"/>
<dbReference type="InterPro" id="IPR012340">
    <property type="entry name" value="NA-bd_OB-fold"/>
</dbReference>
<feature type="transmembrane region" description="Helical" evidence="1">
    <location>
        <begin position="66"/>
        <end position="90"/>
    </location>
</feature>
<organism evidence="3 4">
    <name type="scientific">Solibacillus kalamii</name>
    <dbReference type="NCBI Taxonomy" id="1748298"/>
    <lineage>
        <taxon>Bacteria</taxon>
        <taxon>Bacillati</taxon>
        <taxon>Bacillota</taxon>
        <taxon>Bacilli</taxon>
        <taxon>Bacillales</taxon>
        <taxon>Caryophanaceae</taxon>
        <taxon>Solibacillus</taxon>
    </lineage>
</organism>
<keyword evidence="1" id="KW-0472">Membrane</keyword>
<dbReference type="InterPro" id="IPR058653">
    <property type="entry name" value="NfeD2_TM"/>
</dbReference>
<dbReference type="EMBL" id="NHNT01000001">
    <property type="protein sequence ID" value="OUZ40280.1"/>
    <property type="molecule type" value="Genomic_DNA"/>
</dbReference>
<keyword evidence="4" id="KW-1185">Reference proteome</keyword>
<dbReference type="RefSeq" id="WP_087615282.1">
    <property type="nucleotide sequence ID" value="NZ_JAFBEY010000002.1"/>
</dbReference>
<feature type="transmembrane region" description="Helical" evidence="1">
    <location>
        <begin position="6"/>
        <end position="28"/>
    </location>
</feature>
<dbReference type="Proteomes" id="UP000196594">
    <property type="component" value="Unassembled WGS sequence"/>
</dbReference>
<reference evidence="3 4" key="1">
    <citation type="journal article" date="2017" name="Int. J. Syst. Evol. Microbiol.">
        <title>Solibacillus kalamii sp. nov., isolated from a high-efficiency particulate arrestance filter system used in the International Space Station.</title>
        <authorList>
            <person name="Checinska Sielaff A."/>
            <person name="Kumar R.M."/>
            <person name="Pal D."/>
            <person name="Mayilraj S."/>
            <person name="Venkateswaran K."/>
        </authorList>
    </citation>
    <scope>NUCLEOTIDE SEQUENCE [LARGE SCALE GENOMIC DNA]</scope>
    <source>
        <strain evidence="3 4">ISSFR-015</strain>
    </source>
</reference>
<keyword evidence="1" id="KW-1133">Transmembrane helix</keyword>
<feature type="domain" description="Membrane protein NfeD2 N-terminal transmembrane" evidence="2">
    <location>
        <begin position="5"/>
        <end position="98"/>
    </location>
</feature>
<protein>
    <recommendedName>
        <fullName evidence="2">Membrane protein NfeD2 N-terminal transmembrane domain-containing protein</fullName>
    </recommendedName>
</protein>
<evidence type="ECO:0000313" key="3">
    <source>
        <dbReference type="EMBL" id="OUZ40280.1"/>
    </source>
</evidence>
<sequence length="176" mass="19494">MFGYSIETIYLFILIVIGCCTILYLFFADIADVSIDGTPFFEPAVILSFITFTSAAGYLLEQFTGLTSFIIFIIALLIASLLTALLYFFLLVPLRSAEVSLAYTDESLEGQTGKVIVPVPLDGFGEMVIETANGIISKRAASYHQVEIPYDTQVLIIEMRDGTAMVAIYEKEEIHF</sequence>
<gene>
    <name evidence="3" type="ORF">CBM15_00030</name>
</gene>
<comment type="caution">
    <text evidence="3">The sequence shown here is derived from an EMBL/GenBank/DDBJ whole genome shotgun (WGS) entry which is preliminary data.</text>
</comment>
<evidence type="ECO:0000259" key="2">
    <source>
        <dbReference type="Pfam" id="PF25842"/>
    </source>
</evidence>
<evidence type="ECO:0000313" key="4">
    <source>
        <dbReference type="Proteomes" id="UP000196594"/>
    </source>
</evidence>
<dbReference type="Pfam" id="PF25842">
    <property type="entry name" value="NfeD_TM"/>
    <property type="match status" value="1"/>
</dbReference>
<evidence type="ECO:0000256" key="1">
    <source>
        <dbReference type="SAM" id="Phobius"/>
    </source>
</evidence>
<keyword evidence="1" id="KW-0812">Transmembrane</keyword>